<keyword evidence="1" id="KW-1133">Transmembrane helix</keyword>
<organism evidence="2 3">
    <name type="scientific">Malikia spinosa</name>
    <dbReference type="NCBI Taxonomy" id="86180"/>
    <lineage>
        <taxon>Bacteria</taxon>
        <taxon>Pseudomonadati</taxon>
        <taxon>Pseudomonadota</taxon>
        <taxon>Betaproteobacteria</taxon>
        <taxon>Burkholderiales</taxon>
        <taxon>Comamonadaceae</taxon>
        <taxon>Malikia</taxon>
    </lineage>
</organism>
<accession>A0A2S9KBB8</accession>
<dbReference type="AlphaFoldDB" id="A0A2S9KBB8"/>
<evidence type="ECO:0000256" key="1">
    <source>
        <dbReference type="SAM" id="Phobius"/>
    </source>
</evidence>
<keyword evidence="3" id="KW-1185">Reference proteome</keyword>
<gene>
    <name evidence="2" type="ORF">C6P61_14730</name>
</gene>
<name>A0A2S9KBB8_9BURK</name>
<evidence type="ECO:0000313" key="2">
    <source>
        <dbReference type="EMBL" id="PRD67753.1"/>
    </source>
</evidence>
<dbReference type="EMBL" id="PVLR01000046">
    <property type="protein sequence ID" value="PRD67753.1"/>
    <property type="molecule type" value="Genomic_DNA"/>
</dbReference>
<protein>
    <recommendedName>
        <fullName evidence="4">DUF3311 domain-containing protein</fullName>
    </recommendedName>
</protein>
<keyword evidence="1" id="KW-0472">Membrane</keyword>
<evidence type="ECO:0000313" key="3">
    <source>
        <dbReference type="Proteomes" id="UP000238326"/>
    </source>
</evidence>
<dbReference type="RefSeq" id="WP_105730689.1">
    <property type="nucleotide sequence ID" value="NZ_CAXYWD010000015.1"/>
</dbReference>
<comment type="caution">
    <text evidence="2">The sequence shown here is derived from an EMBL/GenBank/DDBJ whole genome shotgun (WGS) entry which is preliminary data.</text>
</comment>
<sequence length="65" mass="7350">MKPRLESQRLLALFAAGCLLLNYPLIALWNRDTLLWGLPLFPLALFALWGLLIAALACLMERQPD</sequence>
<keyword evidence="1" id="KW-0812">Transmembrane</keyword>
<dbReference type="Proteomes" id="UP000238326">
    <property type="component" value="Unassembled WGS sequence"/>
</dbReference>
<evidence type="ECO:0008006" key="4">
    <source>
        <dbReference type="Google" id="ProtNLM"/>
    </source>
</evidence>
<feature type="transmembrane region" description="Helical" evidence="1">
    <location>
        <begin position="37"/>
        <end position="59"/>
    </location>
</feature>
<reference evidence="2 3" key="1">
    <citation type="submission" date="2018-03" db="EMBL/GenBank/DDBJ databases">
        <title>Comparative genomics illustrates the genes involved in a hyperalkaliphilic mechanisms of Serpentinomonas isolated from highly-alkaline calcium-rich serpentinized springs.</title>
        <authorList>
            <person name="Suzuki S."/>
            <person name="Ishii S."/>
            <person name="Walworth N."/>
            <person name="Bird L."/>
            <person name="Kuenen J.G."/>
            <person name="Nealson K.H."/>
        </authorList>
    </citation>
    <scope>NUCLEOTIDE SEQUENCE [LARGE SCALE GENOMIC DNA]</scope>
    <source>
        <strain evidence="2 3">83</strain>
    </source>
</reference>
<proteinExistence type="predicted"/>